<dbReference type="InterPro" id="IPR035892">
    <property type="entry name" value="C2_domain_sf"/>
</dbReference>
<evidence type="ECO:0000259" key="4">
    <source>
        <dbReference type="PROSITE" id="PS50004"/>
    </source>
</evidence>
<dbReference type="InterPro" id="IPR000008">
    <property type="entry name" value="C2_dom"/>
</dbReference>
<gene>
    <name evidence="5" type="ORF">AXG93_4332s1180</name>
</gene>
<proteinExistence type="predicted"/>
<evidence type="ECO:0000256" key="2">
    <source>
        <dbReference type="ARBA" id="ARBA00022837"/>
    </source>
</evidence>
<sequence length="258" mass="29262">MLTRSSTTHLVRTSSTAQDELQDENVERALQYSHTTPIVLSQKSQPALETFPRGVLYVKMFCARNIRGDEYHGMGKADPYVKVSYGIRGMQASLYSETHEDAGSEPIWNHKFAFPILHPEGKGVHLLELQIYNRNGITRKDNTLGFLTLGNLALYVTCKPHFITEERWFPVYDKKHRQRGEILMSFYFQAQGDHKFADGWDIPNRLNIGAPMCLDQLPAKLRVFNPKTDMDPSAQGAATVQVQHAGVPQIMIIEEEVS</sequence>
<reference evidence="5" key="1">
    <citation type="submission" date="2016-03" db="EMBL/GenBank/DDBJ databases">
        <title>Mechanisms controlling the formation of the plant cell surface in tip-growing cells are functionally conserved among land plants.</title>
        <authorList>
            <person name="Honkanen S."/>
            <person name="Jones V.A."/>
            <person name="Morieri G."/>
            <person name="Champion C."/>
            <person name="Hetherington A.J."/>
            <person name="Kelly S."/>
            <person name="Saint-Marcoux D."/>
            <person name="Proust H."/>
            <person name="Prescott H."/>
            <person name="Dolan L."/>
        </authorList>
    </citation>
    <scope>NUCLEOTIDE SEQUENCE [LARGE SCALE GENOMIC DNA]</scope>
    <source>
        <tissue evidence="5">Whole gametophyte</tissue>
    </source>
</reference>
<dbReference type="PANTHER" id="PTHR46502:SF2">
    <property type="entry name" value="16 KDA PHLOEM PROTEIN 2"/>
    <property type="match status" value="1"/>
</dbReference>
<dbReference type="AlphaFoldDB" id="A0A176W2G5"/>
<dbReference type="Gene3D" id="2.60.40.150">
    <property type="entry name" value="C2 domain"/>
    <property type="match status" value="1"/>
</dbReference>
<comment type="caution">
    <text evidence="5">The sequence shown here is derived from an EMBL/GenBank/DDBJ whole genome shotgun (WGS) entry which is preliminary data.</text>
</comment>
<name>A0A176W2G5_MARPO</name>
<feature type="region of interest" description="Disordered" evidence="3">
    <location>
        <begin position="1"/>
        <end position="23"/>
    </location>
</feature>
<protein>
    <recommendedName>
        <fullName evidence="4">C2 domain-containing protein</fullName>
    </recommendedName>
</protein>
<dbReference type="Pfam" id="PF00168">
    <property type="entry name" value="C2"/>
    <property type="match status" value="1"/>
</dbReference>
<feature type="domain" description="C2" evidence="4">
    <location>
        <begin position="34"/>
        <end position="169"/>
    </location>
</feature>
<dbReference type="EMBL" id="LVLJ01001948">
    <property type="protein sequence ID" value="OAE27220.1"/>
    <property type="molecule type" value="Genomic_DNA"/>
</dbReference>
<keyword evidence="6" id="KW-1185">Reference proteome</keyword>
<dbReference type="Proteomes" id="UP000077202">
    <property type="component" value="Unassembled WGS sequence"/>
</dbReference>
<dbReference type="SMART" id="SM00239">
    <property type="entry name" value="C2"/>
    <property type="match status" value="1"/>
</dbReference>
<keyword evidence="1" id="KW-0479">Metal-binding</keyword>
<evidence type="ECO:0000256" key="1">
    <source>
        <dbReference type="ARBA" id="ARBA00022723"/>
    </source>
</evidence>
<feature type="compositionally biased region" description="Polar residues" evidence="3">
    <location>
        <begin position="1"/>
        <end position="19"/>
    </location>
</feature>
<dbReference type="CDD" id="cd00030">
    <property type="entry name" value="C2"/>
    <property type="match status" value="1"/>
</dbReference>
<dbReference type="PANTHER" id="PTHR46502">
    <property type="entry name" value="C2 DOMAIN-CONTAINING"/>
    <property type="match status" value="1"/>
</dbReference>
<evidence type="ECO:0000313" key="6">
    <source>
        <dbReference type="Proteomes" id="UP000077202"/>
    </source>
</evidence>
<accession>A0A176W2G5</accession>
<organism evidence="5 6">
    <name type="scientific">Marchantia polymorpha subsp. ruderalis</name>
    <dbReference type="NCBI Taxonomy" id="1480154"/>
    <lineage>
        <taxon>Eukaryota</taxon>
        <taxon>Viridiplantae</taxon>
        <taxon>Streptophyta</taxon>
        <taxon>Embryophyta</taxon>
        <taxon>Marchantiophyta</taxon>
        <taxon>Marchantiopsida</taxon>
        <taxon>Marchantiidae</taxon>
        <taxon>Marchantiales</taxon>
        <taxon>Marchantiaceae</taxon>
        <taxon>Marchantia</taxon>
    </lineage>
</organism>
<evidence type="ECO:0000256" key="3">
    <source>
        <dbReference type="SAM" id="MobiDB-lite"/>
    </source>
</evidence>
<dbReference type="GO" id="GO:0046872">
    <property type="term" value="F:metal ion binding"/>
    <property type="evidence" value="ECO:0007669"/>
    <property type="project" value="UniProtKB-KW"/>
</dbReference>
<dbReference type="PROSITE" id="PS50004">
    <property type="entry name" value="C2"/>
    <property type="match status" value="1"/>
</dbReference>
<keyword evidence="2" id="KW-0106">Calcium</keyword>
<evidence type="ECO:0000313" key="5">
    <source>
        <dbReference type="EMBL" id="OAE27220.1"/>
    </source>
</evidence>
<dbReference type="SUPFAM" id="SSF49562">
    <property type="entry name" value="C2 domain (Calcium/lipid-binding domain, CaLB)"/>
    <property type="match status" value="1"/>
</dbReference>